<name>A0A4P6FE94_9MICO</name>
<dbReference type="KEGG" id="agf:ET445_15700"/>
<evidence type="ECO:0000313" key="2">
    <source>
        <dbReference type="EMBL" id="QAY74560.1"/>
    </source>
</evidence>
<dbReference type="RefSeq" id="WP_129192104.1">
    <property type="nucleotide sequence ID" value="NZ_CP035491.1"/>
</dbReference>
<keyword evidence="3" id="KW-1185">Reference proteome</keyword>
<organism evidence="2 3">
    <name type="scientific">Agromyces protaetiae</name>
    <dbReference type="NCBI Taxonomy" id="2509455"/>
    <lineage>
        <taxon>Bacteria</taxon>
        <taxon>Bacillati</taxon>
        <taxon>Actinomycetota</taxon>
        <taxon>Actinomycetes</taxon>
        <taxon>Micrococcales</taxon>
        <taxon>Microbacteriaceae</taxon>
        <taxon>Agromyces</taxon>
    </lineage>
</organism>
<dbReference type="AlphaFoldDB" id="A0A4P6FE94"/>
<protein>
    <recommendedName>
        <fullName evidence="4">Large extracellular alpha-helical protein</fullName>
    </recommendedName>
</protein>
<gene>
    <name evidence="2" type="ORF">ET445_15700</name>
</gene>
<feature type="region of interest" description="Disordered" evidence="1">
    <location>
        <begin position="90"/>
        <end position="118"/>
    </location>
</feature>
<dbReference type="OrthoDB" id="3264966at2"/>
<dbReference type="Proteomes" id="UP000291259">
    <property type="component" value="Chromosome"/>
</dbReference>
<evidence type="ECO:0008006" key="4">
    <source>
        <dbReference type="Google" id="ProtNLM"/>
    </source>
</evidence>
<proteinExistence type="predicted"/>
<dbReference type="Pfam" id="PF18986">
    <property type="entry name" value="DUF5719"/>
    <property type="match status" value="1"/>
</dbReference>
<sequence>MPASRTVFAAAGRAVAIVATLAAGAAVAAAAVLVPWPEHRVEPSSVVVAPAESREQRVCPGPLLTLADETADATTPVSLGAADTVTAVEPPSAEIEQQSLGAPENPLADSDGGPVALQTRPGEVAAGLLAGAQSQVAADDTVAGLAVAACREPVAGSWLVGGSTAVGRVTLVLLANPSDVAATVDVRVHGETGPVDAPSALGIQVPAHEQRVVSLAGLAPDVASPVVEVTSTGGRIAATLEQTAIDGLVPAGVEFVGAAAAPARSQVIPGVLVPEEGGVESGDDHAEGDAFPALRLFAPGDTAAQATVRVVPAAGGTGPVIDVELEPGQVLDVPLGVLQRGMYSIAIESDAPVVAAARTTIASIPPTGDANEGTAGDLAWFTATNPLIGDTAIAVPAGPDARLALTNPGDADVEVRIDQGDRGQTVVVSAGESATVPLDSDDAVVLLGAEGLHASISFADERLLSSFAIEPPGPLDAPIRVYPG</sequence>
<evidence type="ECO:0000256" key="1">
    <source>
        <dbReference type="SAM" id="MobiDB-lite"/>
    </source>
</evidence>
<dbReference type="InterPro" id="IPR043777">
    <property type="entry name" value="DUF5719"/>
</dbReference>
<reference evidence="2 3" key="1">
    <citation type="submission" date="2019-01" db="EMBL/GenBank/DDBJ databases">
        <title>Genome sequencing of strain FW100M-8.</title>
        <authorList>
            <person name="Heo J."/>
            <person name="Kim S.-J."/>
            <person name="Kim J.-S."/>
            <person name="Hong S.-B."/>
            <person name="Kwon S.-W."/>
        </authorList>
    </citation>
    <scope>NUCLEOTIDE SEQUENCE [LARGE SCALE GENOMIC DNA]</scope>
    <source>
        <strain evidence="2 3">FW100M-8</strain>
    </source>
</reference>
<dbReference type="EMBL" id="CP035491">
    <property type="protein sequence ID" value="QAY74560.1"/>
    <property type="molecule type" value="Genomic_DNA"/>
</dbReference>
<accession>A0A4P6FE94</accession>
<evidence type="ECO:0000313" key="3">
    <source>
        <dbReference type="Proteomes" id="UP000291259"/>
    </source>
</evidence>